<gene>
    <name evidence="1" type="ORF">SAMN04489718_0722</name>
</gene>
<keyword evidence="2" id="KW-1185">Reference proteome</keyword>
<evidence type="ECO:0000313" key="1">
    <source>
        <dbReference type="EMBL" id="SDQ19762.1"/>
    </source>
</evidence>
<sequence>MSTRSRSLDGPGVKVPCWSEGGAVSLRVSQVDGEVRITTPTIFNRTRWMFAQARELRDVLDAALRGRA</sequence>
<dbReference type="EMBL" id="FNKO01000001">
    <property type="protein sequence ID" value="SDQ19762.1"/>
    <property type="molecule type" value="Genomic_DNA"/>
</dbReference>
<proteinExistence type="predicted"/>
<protein>
    <submittedName>
        <fullName evidence="1">Uncharacterized protein</fullName>
    </submittedName>
</protein>
<organism evidence="1 2">
    <name type="scientific">Actinopolyspora saharensis</name>
    <dbReference type="NCBI Taxonomy" id="995062"/>
    <lineage>
        <taxon>Bacteria</taxon>
        <taxon>Bacillati</taxon>
        <taxon>Actinomycetota</taxon>
        <taxon>Actinomycetes</taxon>
        <taxon>Actinopolysporales</taxon>
        <taxon>Actinopolysporaceae</taxon>
        <taxon>Actinopolyspora</taxon>
    </lineage>
</organism>
<dbReference type="AlphaFoldDB" id="A0A1H0YX44"/>
<accession>A0A1H0YX44</accession>
<evidence type="ECO:0000313" key="2">
    <source>
        <dbReference type="Proteomes" id="UP000199301"/>
    </source>
</evidence>
<name>A0A1H0YX44_9ACTN</name>
<reference evidence="2" key="1">
    <citation type="submission" date="2016-10" db="EMBL/GenBank/DDBJ databases">
        <authorList>
            <person name="Varghese N."/>
            <person name="Submissions S."/>
        </authorList>
    </citation>
    <scope>NUCLEOTIDE SEQUENCE [LARGE SCALE GENOMIC DNA]</scope>
    <source>
        <strain evidence="2">DSM 45459</strain>
    </source>
</reference>
<dbReference type="STRING" id="995062.SAMN04489718_0722"/>
<dbReference type="Proteomes" id="UP000199301">
    <property type="component" value="Unassembled WGS sequence"/>
</dbReference>